<organism evidence="3 4">
    <name type="scientific">Letharia lupina</name>
    <dbReference type="NCBI Taxonomy" id="560253"/>
    <lineage>
        <taxon>Eukaryota</taxon>
        <taxon>Fungi</taxon>
        <taxon>Dikarya</taxon>
        <taxon>Ascomycota</taxon>
        <taxon>Pezizomycotina</taxon>
        <taxon>Lecanoromycetes</taxon>
        <taxon>OSLEUM clade</taxon>
        <taxon>Lecanoromycetidae</taxon>
        <taxon>Lecanorales</taxon>
        <taxon>Lecanorineae</taxon>
        <taxon>Parmeliaceae</taxon>
        <taxon>Letharia</taxon>
    </lineage>
</organism>
<dbReference type="EMBL" id="JACCJB010000011">
    <property type="protein sequence ID" value="KAF6223053.1"/>
    <property type="molecule type" value="Genomic_DNA"/>
</dbReference>
<keyword evidence="2" id="KW-1133">Transmembrane helix</keyword>
<dbReference type="AlphaFoldDB" id="A0A8H6FCP9"/>
<evidence type="ECO:0000256" key="1">
    <source>
        <dbReference type="SAM" id="MobiDB-lite"/>
    </source>
</evidence>
<feature type="transmembrane region" description="Helical" evidence="2">
    <location>
        <begin position="101"/>
        <end position="126"/>
    </location>
</feature>
<keyword evidence="4" id="KW-1185">Reference proteome</keyword>
<dbReference type="PANTHER" id="PTHR35394">
    <property type="entry name" value="DUF3176 DOMAIN-CONTAINING PROTEIN"/>
    <property type="match status" value="1"/>
</dbReference>
<dbReference type="Proteomes" id="UP000593566">
    <property type="component" value="Unassembled WGS sequence"/>
</dbReference>
<protein>
    <submittedName>
        <fullName evidence="3">Uncharacterized protein</fullName>
    </submittedName>
</protein>
<comment type="caution">
    <text evidence="3">The sequence shown here is derived from an EMBL/GenBank/DDBJ whole genome shotgun (WGS) entry which is preliminary data.</text>
</comment>
<keyword evidence="2" id="KW-0812">Transmembrane</keyword>
<gene>
    <name evidence="3" type="ORF">HO133_001105</name>
</gene>
<feature type="compositionally biased region" description="Polar residues" evidence="1">
    <location>
        <begin position="53"/>
        <end position="78"/>
    </location>
</feature>
<dbReference type="Pfam" id="PF11374">
    <property type="entry name" value="DUF3176"/>
    <property type="match status" value="1"/>
</dbReference>
<reference evidence="3 4" key="1">
    <citation type="journal article" date="2020" name="Genomics">
        <title>Complete, high-quality genomes from long-read metagenomic sequencing of two wolf lichen thalli reveals enigmatic genome architecture.</title>
        <authorList>
            <person name="McKenzie S.K."/>
            <person name="Walston R.F."/>
            <person name="Allen J.L."/>
        </authorList>
    </citation>
    <scope>NUCLEOTIDE SEQUENCE [LARGE SCALE GENOMIC DNA]</scope>
    <source>
        <strain evidence="3">WasteWater1</strain>
    </source>
</reference>
<accession>A0A8H6FCP9</accession>
<feature type="compositionally biased region" description="Basic and acidic residues" evidence="1">
    <location>
        <begin position="41"/>
        <end position="51"/>
    </location>
</feature>
<dbReference type="GeneID" id="59329523"/>
<keyword evidence="2" id="KW-0472">Membrane</keyword>
<feature type="transmembrane region" description="Helical" evidence="2">
    <location>
        <begin position="606"/>
        <end position="628"/>
    </location>
</feature>
<dbReference type="PANTHER" id="PTHR35394:SF5">
    <property type="entry name" value="DUF3176 DOMAIN-CONTAINING PROTEIN"/>
    <property type="match status" value="1"/>
</dbReference>
<dbReference type="InterPro" id="IPR021514">
    <property type="entry name" value="DUF3176"/>
</dbReference>
<evidence type="ECO:0000256" key="2">
    <source>
        <dbReference type="SAM" id="Phobius"/>
    </source>
</evidence>
<feature type="compositionally biased region" description="Polar residues" evidence="1">
    <location>
        <begin position="31"/>
        <end position="40"/>
    </location>
</feature>
<proteinExistence type="predicted"/>
<evidence type="ECO:0000313" key="4">
    <source>
        <dbReference type="Proteomes" id="UP000593566"/>
    </source>
</evidence>
<name>A0A8H6FCP9_9LECA</name>
<sequence>MASRVSSVSSISSVSPIERRTADSEGLLHTCANTVSTSEPEQPRVDPRAATDRGNTTGSTEPLLQQKDSCQHDNTTADSETKDLVETHGMQHGRRSWYHDWWFWEIAGALLSLGSTVGIVAMLAVYNHQPVPVLRYGITLNAMLSVLSTIAKTSMLLAATESIGQAKWLLFRKERQNLIDFNTIDEASRGPWGAFQLLYRFWDGRTVLASAGAFIVLASLAVDPFAQQILSYPSVSNVTNGYRHPIFPQVSSWNLSGDVSNESGNRDSTSALPLALKAAIYNSLLGLGTANSTLNINCPTGNCTFDRSDTLGFCSTCSDVTAEVVKECNLTPTTDTTSEINCTYYLPGEVNITAQDKQIPDDYGSAVAESSLFRMTTNMSVVALPRYETLYSNDPSVVRSLDDPDYLIPAPAKTVFQGVADPILAFGRIVFNGSHNPISAIGGNVMPPATECALYWCVQTLDTSIQNGVLNQTVVSSWTDSSALDTSNVSLRSNFTSTAGGKGSANGYYVSPMGNLPLVRFLEDAFTATVKGINLPGMGYTEQELLDLTIYSSDIAQALWHADDLDILMSNLANRMTDALRNILPDPASENRGKVYTTRTYVLVTWPWLILPVGLVLASCMVLLAAIISSSRHQTIVWKSSSLAVLFHGLTSGDGGRGHSMYRKQMEMTAEEMKVQLAGNTNGDLRLVELKWQSTKALSSHKDWWRKWLDTGK</sequence>
<feature type="compositionally biased region" description="Low complexity" evidence="1">
    <location>
        <begin position="1"/>
        <end position="15"/>
    </location>
</feature>
<evidence type="ECO:0000313" key="3">
    <source>
        <dbReference type="EMBL" id="KAF6223053.1"/>
    </source>
</evidence>
<dbReference type="RefSeq" id="XP_037152399.1">
    <property type="nucleotide sequence ID" value="XM_037292037.1"/>
</dbReference>
<feature type="region of interest" description="Disordered" evidence="1">
    <location>
        <begin position="1"/>
        <end position="78"/>
    </location>
</feature>